<reference evidence="13" key="1">
    <citation type="submission" date="2021-02" db="EMBL/GenBank/DDBJ databases">
        <authorList>
            <person name="Nowell W R."/>
        </authorList>
    </citation>
    <scope>NUCLEOTIDE SEQUENCE</scope>
</reference>
<dbReference type="PANTHER" id="PTHR45620:SF17">
    <property type="entry name" value="PDF RECEPTOR"/>
    <property type="match status" value="1"/>
</dbReference>
<evidence type="ECO:0000256" key="5">
    <source>
        <dbReference type="ARBA" id="ARBA00022989"/>
    </source>
</evidence>
<dbReference type="PANTHER" id="PTHR45620">
    <property type="entry name" value="PDF RECEPTOR-LIKE PROTEIN-RELATED"/>
    <property type="match status" value="1"/>
</dbReference>
<evidence type="ECO:0000256" key="3">
    <source>
        <dbReference type="ARBA" id="ARBA00022475"/>
    </source>
</evidence>
<name>A0A814H5M3_ADIRI</name>
<dbReference type="PROSITE" id="PS50261">
    <property type="entry name" value="G_PROTEIN_RECEP_F2_4"/>
    <property type="match status" value="1"/>
</dbReference>
<dbReference type="InterPro" id="IPR050332">
    <property type="entry name" value="GPCR_2"/>
</dbReference>
<dbReference type="GO" id="GO:0007188">
    <property type="term" value="P:adenylate cyclase-modulating G protein-coupled receptor signaling pathway"/>
    <property type="evidence" value="ECO:0007669"/>
    <property type="project" value="TreeGrafter"/>
</dbReference>
<feature type="transmembrane region" description="Helical" evidence="10">
    <location>
        <begin position="337"/>
        <end position="358"/>
    </location>
</feature>
<keyword evidence="6" id="KW-0297">G-protein coupled receptor</keyword>
<feature type="transmembrane region" description="Helical" evidence="10">
    <location>
        <begin position="276"/>
        <end position="294"/>
    </location>
</feature>
<evidence type="ECO:0000256" key="8">
    <source>
        <dbReference type="ARBA" id="ARBA00023170"/>
    </source>
</evidence>
<keyword evidence="5 10" id="KW-1133">Transmembrane helix</keyword>
<accession>A0A814H5M3</accession>
<sequence>MSFTINGSSIANNSYCPAIFFHICWPQTLAGQSANVSCAALLQEGVDTTKFVTRHCLPSGNWSNINFKQCFYPDVWALLVKSFLVRPQSEREIFPKLVRFARYGELGGLSLSLTSVLISLFIFFTFRTLYCERTKIHVNLLLAILIQTIARLSAYAFQMVSQNASGECSVDNHLHSSLGRSLLSVLCPSITVLLQFGKTAMFMWMLCEGIQLNNVLTVGVFKNYFKTLYFHLLGWFLPFCITLSWTIVMVIKQRERRCFYNYNHLIYYWIIDGPRYAVMIINIIFLLNILRVLMVKMKEGSEKQVREEQYNTHRNNVVSRIKHFTHRRRRASMNAKFVRQTVKAAIFLLPLLGITHVLETFVSAYDKPITIFAIYCCVNVILVAPQGFYCALFYCFLNAEVQETLKRRFQTTQLWHRWKKYSGDKNSYPNGTPKKENQSCLDLKPLDSKSIKNDELLKSEQHPLTSTIDEIQ</sequence>
<feature type="transmembrane region" description="Helical" evidence="10">
    <location>
        <begin position="202"/>
        <end position="221"/>
    </location>
</feature>
<dbReference type="GO" id="GO:0005886">
    <property type="term" value="C:plasma membrane"/>
    <property type="evidence" value="ECO:0007669"/>
    <property type="project" value="UniProtKB-SubCell"/>
</dbReference>
<dbReference type="InterPro" id="IPR001879">
    <property type="entry name" value="GPCR_2_extracellular_dom"/>
</dbReference>
<evidence type="ECO:0000256" key="1">
    <source>
        <dbReference type="ARBA" id="ARBA00004651"/>
    </source>
</evidence>
<feature type="transmembrane region" description="Helical" evidence="10">
    <location>
        <begin position="228"/>
        <end position="251"/>
    </location>
</feature>
<feature type="transmembrane region" description="Helical" evidence="10">
    <location>
        <begin position="106"/>
        <end position="130"/>
    </location>
</feature>
<organism evidence="13 14">
    <name type="scientific">Adineta ricciae</name>
    <name type="common">Rotifer</name>
    <dbReference type="NCBI Taxonomy" id="249248"/>
    <lineage>
        <taxon>Eukaryota</taxon>
        <taxon>Metazoa</taxon>
        <taxon>Spiralia</taxon>
        <taxon>Gnathifera</taxon>
        <taxon>Rotifera</taxon>
        <taxon>Eurotatoria</taxon>
        <taxon>Bdelloidea</taxon>
        <taxon>Adinetida</taxon>
        <taxon>Adinetidae</taxon>
        <taxon>Adineta</taxon>
    </lineage>
</organism>
<feature type="domain" description="G-protein coupled receptors family 2 profile 1" evidence="11">
    <location>
        <begin position="23"/>
        <end position="74"/>
    </location>
</feature>
<dbReference type="EMBL" id="CAJNOJ010000063">
    <property type="protein sequence ID" value="CAF1005236.1"/>
    <property type="molecule type" value="Genomic_DNA"/>
</dbReference>
<feature type="transmembrane region" description="Helical" evidence="10">
    <location>
        <begin position="136"/>
        <end position="157"/>
    </location>
</feature>
<comment type="caution">
    <text evidence="13">The sequence shown here is derived from an EMBL/GenBank/DDBJ whole genome shotgun (WGS) entry which is preliminary data.</text>
</comment>
<evidence type="ECO:0000256" key="9">
    <source>
        <dbReference type="ARBA" id="ARBA00023224"/>
    </source>
</evidence>
<dbReference type="SMART" id="SM00008">
    <property type="entry name" value="HormR"/>
    <property type="match status" value="1"/>
</dbReference>
<keyword evidence="3" id="KW-1003">Cell membrane</keyword>
<evidence type="ECO:0000313" key="14">
    <source>
        <dbReference type="Proteomes" id="UP000663852"/>
    </source>
</evidence>
<dbReference type="GO" id="GO:0008528">
    <property type="term" value="F:G protein-coupled peptide receptor activity"/>
    <property type="evidence" value="ECO:0007669"/>
    <property type="project" value="TreeGrafter"/>
</dbReference>
<evidence type="ECO:0000256" key="4">
    <source>
        <dbReference type="ARBA" id="ARBA00022692"/>
    </source>
</evidence>
<evidence type="ECO:0000256" key="7">
    <source>
        <dbReference type="ARBA" id="ARBA00023136"/>
    </source>
</evidence>
<dbReference type="PROSITE" id="PS50227">
    <property type="entry name" value="G_PROTEIN_RECEP_F2_3"/>
    <property type="match status" value="1"/>
</dbReference>
<evidence type="ECO:0000259" key="11">
    <source>
        <dbReference type="PROSITE" id="PS50227"/>
    </source>
</evidence>
<dbReference type="OrthoDB" id="5967113at2759"/>
<dbReference type="GO" id="GO:0007166">
    <property type="term" value="P:cell surface receptor signaling pathway"/>
    <property type="evidence" value="ECO:0007669"/>
    <property type="project" value="InterPro"/>
</dbReference>
<dbReference type="AlphaFoldDB" id="A0A814H5M3"/>
<evidence type="ECO:0000256" key="6">
    <source>
        <dbReference type="ARBA" id="ARBA00023040"/>
    </source>
</evidence>
<feature type="transmembrane region" description="Helical" evidence="10">
    <location>
        <begin position="370"/>
        <end position="397"/>
    </location>
</feature>
<gene>
    <name evidence="13" type="ORF">EDS130_LOCUS15093</name>
</gene>
<dbReference type="InterPro" id="IPR036445">
    <property type="entry name" value="GPCR_2_extracell_dom_sf"/>
</dbReference>
<dbReference type="Gene3D" id="4.10.1240.10">
    <property type="entry name" value="GPCR, family 2, extracellular hormone receptor domain"/>
    <property type="match status" value="1"/>
</dbReference>
<evidence type="ECO:0000259" key="12">
    <source>
        <dbReference type="PROSITE" id="PS50261"/>
    </source>
</evidence>
<proteinExistence type="inferred from homology"/>
<keyword evidence="9" id="KW-0807">Transducer</keyword>
<dbReference type="InterPro" id="IPR017981">
    <property type="entry name" value="GPCR_2-like_7TM"/>
</dbReference>
<dbReference type="SUPFAM" id="SSF111418">
    <property type="entry name" value="Hormone receptor domain"/>
    <property type="match status" value="1"/>
</dbReference>
<evidence type="ECO:0000313" key="13">
    <source>
        <dbReference type="EMBL" id="CAF1005236.1"/>
    </source>
</evidence>
<dbReference type="InterPro" id="IPR000832">
    <property type="entry name" value="GPCR_2_secretin-like"/>
</dbReference>
<protein>
    <submittedName>
        <fullName evidence="13">Uncharacterized protein</fullName>
    </submittedName>
</protein>
<comment type="subcellular location">
    <subcellularLocation>
        <location evidence="1">Cell membrane</location>
        <topology evidence="1">Multi-pass membrane protein</topology>
    </subcellularLocation>
</comment>
<comment type="similarity">
    <text evidence="2">Belongs to the G-protein coupled receptor 2 family.</text>
</comment>
<feature type="domain" description="G-protein coupled receptors family 2 profile 2" evidence="12">
    <location>
        <begin position="101"/>
        <end position="398"/>
    </location>
</feature>
<keyword evidence="4 10" id="KW-0812">Transmembrane</keyword>
<dbReference type="PRINTS" id="PR00249">
    <property type="entry name" value="GPCRSECRETIN"/>
</dbReference>
<dbReference type="Pfam" id="PF02793">
    <property type="entry name" value="HRM"/>
    <property type="match status" value="1"/>
</dbReference>
<dbReference type="Pfam" id="PF00002">
    <property type="entry name" value="7tm_2"/>
    <property type="match status" value="1"/>
</dbReference>
<dbReference type="Gene3D" id="1.20.1070.10">
    <property type="entry name" value="Rhodopsin 7-helix transmembrane proteins"/>
    <property type="match status" value="1"/>
</dbReference>
<evidence type="ECO:0000256" key="2">
    <source>
        <dbReference type="ARBA" id="ARBA00005314"/>
    </source>
</evidence>
<keyword evidence="8" id="KW-0675">Receptor</keyword>
<keyword evidence="7 10" id="KW-0472">Membrane</keyword>
<dbReference type="Proteomes" id="UP000663852">
    <property type="component" value="Unassembled WGS sequence"/>
</dbReference>
<evidence type="ECO:0000256" key="10">
    <source>
        <dbReference type="SAM" id="Phobius"/>
    </source>
</evidence>